<dbReference type="PROSITE" id="PS00061">
    <property type="entry name" value="ADH_SHORT"/>
    <property type="match status" value="1"/>
</dbReference>
<dbReference type="CDD" id="cd05233">
    <property type="entry name" value="SDR_c"/>
    <property type="match status" value="1"/>
</dbReference>
<keyword evidence="2" id="KW-0560">Oxidoreductase</keyword>
<dbReference type="PRINTS" id="PR00081">
    <property type="entry name" value="GDHRDH"/>
</dbReference>
<dbReference type="RefSeq" id="WP_258214237.1">
    <property type="nucleotide sequence ID" value="NZ_JANQBD010000010.1"/>
</dbReference>
<dbReference type="SUPFAM" id="SSF51735">
    <property type="entry name" value="NAD(P)-binding Rossmann-fold domains"/>
    <property type="match status" value="1"/>
</dbReference>
<dbReference type="PANTHER" id="PTHR24321:SF15">
    <property type="entry name" value="OXIDOREDUCTASE UCPA"/>
    <property type="match status" value="1"/>
</dbReference>
<proteinExistence type="inferred from homology"/>
<gene>
    <name evidence="3" type="ORF">NV381_15755</name>
</gene>
<evidence type="ECO:0000313" key="3">
    <source>
        <dbReference type="EMBL" id="MCR8632660.1"/>
    </source>
</evidence>
<name>A0ABT1YIU5_9BACL</name>
<accession>A0ABT1YIU5</accession>
<dbReference type="Gene3D" id="3.40.50.720">
    <property type="entry name" value="NAD(P)-binding Rossmann-like Domain"/>
    <property type="match status" value="1"/>
</dbReference>
<dbReference type="InterPro" id="IPR002347">
    <property type="entry name" value="SDR_fam"/>
</dbReference>
<dbReference type="NCBIfam" id="NF005559">
    <property type="entry name" value="PRK07231.1"/>
    <property type="match status" value="1"/>
</dbReference>
<dbReference type="InterPro" id="IPR020904">
    <property type="entry name" value="Sc_DH/Rdtase_CS"/>
</dbReference>
<evidence type="ECO:0000256" key="2">
    <source>
        <dbReference type="ARBA" id="ARBA00023002"/>
    </source>
</evidence>
<dbReference type="Pfam" id="PF13561">
    <property type="entry name" value="adh_short_C2"/>
    <property type="match status" value="1"/>
</dbReference>
<comment type="caution">
    <text evidence="3">The sequence shown here is derived from an EMBL/GenBank/DDBJ whole genome shotgun (WGS) entry which is preliminary data.</text>
</comment>
<dbReference type="Proteomes" id="UP001300012">
    <property type="component" value="Unassembled WGS sequence"/>
</dbReference>
<dbReference type="EMBL" id="JANQBD010000010">
    <property type="protein sequence ID" value="MCR8632660.1"/>
    <property type="molecule type" value="Genomic_DNA"/>
</dbReference>
<reference evidence="3 4" key="1">
    <citation type="submission" date="2022-08" db="EMBL/GenBank/DDBJ databases">
        <title>Paenibacillus endoradicis sp. nov., Paenibacillus radicibacter sp. nov and Paenibacillus pararadicis sp. nov., three cold-adapted plant growth-promoting bacteria isolated from root of Larix gmelinii in Great Khingan.</title>
        <authorList>
            <person name="Xue H."/>
        </authorList>
    </citation>
    <scope>NUCLEOTIDE SEQUENCE [LARGE SCALE GENOMIC DNA]</scope>
    <source>
        <strain evidence="3 4">N5-1-1-5</strain>
    </source>
</reference>
<keyword evidence="4" id="KW-1185">Reference proteome</keyword>
<sequence length="272" mass="28951">MRLEGKTALITGGAKGIGKGIVARFAEEGAHLIFADMDQVEGVETARKIRQQGGSVEFKQMDVCSEEQVRALVSTLPKLDILVNNVGWTGGKAAVDQLDFDHWHRVLDINLTSVFLMCKYAVPLLKQSRSASIVNIASVNAYTMVPALSAYSASKGGVLALTKQLAVECAPIGIRVNSVSPSLTFREKGASPAASDISLDCYPLGRFGTAKDVANAVLFMASDEAAFITGQDLLVDGGMTSQSVSAVVRDDLRAGWKPGSYRLLPDLTDEKG</sequence>
<protein>
    <submittedName>
        <fullName evidence="3">SDR family oxidoreductase</fullName>
    </submittedName>
</protein>
<dbReference type="PRINTS" id="PR00080">
    <property type="entry name" value="SDRFAMILY"/>
</dbReference>
<evidence type="ECO:0000256" key="1">
    <source>
        <dbReference type="ARBA" id="ARBA00006484"/>
    </source>
</evidence>
<dbReference type="PANTHER" id="PTHR24321">
    <property type="entry name" value="DEHYDROGENASES, SHORT CHAIN"/>
    <property type="match status" value="1"/>
</dbReference>
<comment type="similarity">
    <text evidence="1">Belongs to the short-chain dehydrogenases/reductases (SDR) family.</text>
</comment>
<evidence type="ECO:0000313" key="4">
    <source>
        <dbReference type="Proteomes" id="UP001300012"/>
    </source>
</evidence>
<dbReference type="InterPro" id="IPR036291">
    <property type="entry name" value="NAD(P)-bd_dom_sf"/>
</dbReference>
<organism evidence="3 4">
    <name type="scientific">Paenibacillus radicis</name>
    <name type="common">ex Xue et al. 2023</name>
    <dbReference type="NCBI Taxonomy" id="2972489"/>
    <lineage>
        <taxon>Bacteria</taxon>
        <taxon>Bacillati</taxon>
        <taxon>Bacillota</taxon>
        <taxon>Bacilli</taxon>
        <taxon>Bacillales</taxon>
        <taxon>Paenibacillaceae</taxon>
        <taxon>Paenibacillus</taxon>
    </lineage>
</organism>